<name>A0A7L7L163_9BACT</name>
<keyword evidence="3" id="KW-1185">Reference proteome</keyword>
<accession>A0A7L7L163</accession>
<dbReference type="InterPro" id="IPR046601">
    <property type="entry name" value="DUF6660"/>
</dbReference>
<sequence>MKWVAVIFSFYLLVLSCIPCADAAPRDNAAQTAFSVDDNKAESHSSDVDLCSPLCLCTCCTGATLVHPAIKVESIPVQVNIPVPVYQPVSISHPTFSIWQPPQL</sequence>
<evidence type="ECO:0000256" key="1">
    <source>
        <dbReference type="SAM" id="SignalP"/>
    </source>
</evidence>
<dbReference type="Pfam" id="PF20365">
    <property type="entry name" value="DUF6660"/>
    <property type="match status" value="1"/>
</dbReference>
<feature type="signal peptide" evidence="1">
    <location>
        <begin position="1"/>
        <end position="23"/>
    </location>
</feature>
<gene>
    <name evidence="2" type="ORF">HUW48_00195</name>
</gene>
<dbReference type="EMBL" id="CP055152">
    <property type="protein sequence ID" value="QMU26527.1"/>
    <property type="molecule type" value="Genomic_DNA"/>
</dbReference>
<proteinExistence type="predicted"/>
<reference evidence="2 3" key="2">
    <citation type="submission" date="2020-08" db="EMBL/GenBank/DDBJ databases">
        <title>Adhaeribacter dokdonensis sp. nov., isolated from the rhizosphere of Elymus tsukushiensis, a plant native to the Dokdo Islands, Republic of Korea.</title>
        <authorList>
            <person name="Ghim S.Y."/>
        </authorList>
    </citation>
    <scope>NUCLEOTIDE SEQUENCE [LARGE SCALE GENOMIC DNA]</scope>
    <source>
        <strain evidence="2 3">KUDC8001</strain>
        <plasmid evidence="2 3">unnamed</plasmid>
    </source>
</reference>
<keyword evidence="1" id="KW-0732">Signal</keyword>
<reference evidence="2 3" key="1">
    <citation type="submission" date="2020-06" db="EMBL/GenBank/DDBJ databases">
        <authorList>
            <person name="Hwang Y.J."/>
        </authorList>
    </citation>
    <scope>NUCLEOTIDE SEQUENCE [LARGE SCALE GENOMIC DNA]</scope>
    <source>
        <strain evidence="2 3">KUDC8001</strain>
        <plasmid evidence="2 3">unnamed</plasmid>
    </source>
</reference>
<evidence type="ECO:0000313" key="3">
    <source>
        <dbReference type="Proteomes" id="UP000514509"/>
    </source>
</evidence>
<dbReference type="PROSITE" id="PS51257">
    <property type="entry name" value="PROKAR_LIPOPROTEIN"/>
    <property type="match status" value="1"/>
</dbReference>
<evidence type="ECO:0000313" key="2">
    <source>
        <dbReference type="EMBL" id="QMU26527.1"/>
    </source>
</evidence>
<geneLocation type="plasmid" evidence="2 3">
    <name>unnamed</name>
</geneLocation>
<dbReference type="AlphaFoldDB" id="A0A7L7L163"/>
<protein>
    <submittedName>
        <fullName evidence="2">Uncharacterized protein</fullName>
    </submittedName>
</protein>
<keyword evidence="2" id="KW-0614">Plasmid</keyword>
<organism evidence="2 3">
    <name type="scientific">Adhaeribacter radiodurans</name>
    <dbReference type="NCBI Taxonomy" id="2745197"/>
    <lineage>
        <taxon>Bacteria</taxon>
        <taxon>Pseudomonadati</taxon>
        <taxon>Bacteroidota</taxon>
        <taxon>Cytophagia</taxon>
        <taxon>Cytophagales</taxon>
        <taxon>Hymenobacteraceae</taxon>
        <taxon>Adhaeribacter</taxon>
    </lineage>
</organism>
<dbReference type="KEGG" id="add:HUW48_00195"/>
<dbReference type="Proteomes" id="UP000514509">
    <property type="component" value="Plasmid unnamed"/>
</dbReference>
<dbReference type="RefSeq" id="WP_182411468.1">
    <property type="nucleotide sequence ID" value="NZ_CP055152.1"/>
</dbReference>
<feature type="chain" id="PRO_5029483375" evidence="1">
    <location>
        <begin position="24"/>
        <end position="104"/>
    </location>
</feature>